<name>A0A6P2CVW9_9BACT</name>
<keyword evidence="3" id="KW-1185">Reference proteome</keyword>
<dbReference type="AlphaFoldDB" id="A0A6P2CVW9"/>
<evidence type="ECO:0000256" key="1">
    <source>
        <dbReference type="SAM" id="MobiDB-lite"/>
    </source>
</evidence>
<feature type="compositionally biased region" description="Polar residues" evidence="1">
    <location>
        <begin position="29"/>
        <end position="39"/>
    </location>
</feature>
<dbReference type="KEGG" id="gms:SOIL9_51680"/>
<evidence type="ECO:0000313" key="3">
    <source>
        <dbReference type="Proteomes" id="UP000464178"/>
    </source>
</evidence>
<dbReference type="EMBL" id="LR593886">
    <property type="protein sequence ID" value="VTR92546.1"/>
    <property type="molecule type" value="Genomic_DNA"/>
</dbReference>
<proteinExistence type="predicted"/>
<gene>
    <name evidence="2" type="ORF">SOIL9_51680</name>
</gene>
<protein>
    <submittedName>
        <fullName evidence="2">Uncharacterized protein</fullName>
    </submittedName>
</protein>
<feature type="region of interest" description="Disordered" evidence="1">
    <location>
        <begin position="1"/>
        <end position="39"/>
    </location>
</feature>
<evidence type="ECO:0000313" key="2">
    <source>
        <dbReference type="EMBL" id="VTR92546.1"/>
    </source>
</evidence>
<accession>A0A6P2CVW9</accession>
<organism evidence="2 3">
    <name type="scientific">Gemmata massiliana</name>
    <dbReference type="NCBI Taxonomy" id="1210884"/>
    <lineage>
        <taxon>Bacteria</taxon>
        <taxon>Pseudomonadati</taxon>
        <taxon>Planctomycetota</taxon>
        <taxon>Planctomycetia</taxon>
        <taxon>Gemmatales</taxon>
        <taxon>Gemmataceae</taxon>
        <taxon>Gemmata</taxon>
    </lineage>
</organism>
<dbReference type="Proteomes" id="UP000464178">
    <property type="component" value="Chromosome"/>
</dbReference>
<sequence length="39" mass="4333">MPRKAPVYIPFEPHPRDLPSEQLAAKGAMSSNSARTFYA</sequence>
<reference evidence="2 3" key="1">
    <citation type="submission" date="2019-05" db="EMBL/GenBank/DDBJ databases">
        <authorList>
            <consortium name="Science for Life Laboratories"/>
        </authorList>
    </citation>
    <scope>NUCLEOTIDE SEQUENCE [LARGE SCALE GENOMIC DNA]</scope>
    <source>
        <strain evidence="2">Soil9</strain>
    </source>
</reference>